<dbReference type="GO" id="GO:0005829">
    <property type="term" value="C:cytosol"/>
    <property type="evidence" value="ECO:0007669"/>
    <property type="project" value="TreeGrafter"/>
</dbReference>
<accession>A0A0X8XWD4</accession>
<dbReference type="Pfam" id="PF04545">
    <property type="entry name" value="Sigma70_r4"/>
    <property type="match status" value="1"/>
</dbReference>
<keyword evidence="3 5" id="KW-0269">Exonuclease</keyword>
<dbReference type="InterPro" id="IPR036397">
    <property type="entry name" value="RNaseH_sf"/>
</dbReference>
<dbReference type="SUPFAM" id="SSF88659">
    <property type="entry name" value="Sigma3 and sigma4 domains of RNA polymerase sigma factors"/>
    <property type="match status" value="1"/>
</dbReference>
<evidence type="ECO:0000313" key="6">
    <source>
        <dbReference type="Proteomes" id="UP000182498"/>
    </source>
</evidence>
<dbReference type="InterPro" id="IPR029024">
    <property type="entry name" value="TerB-like"/>
</dbReference>
<sequence length="1041" mass="110544">MTNENQGLSFAVVDVETTGFTNRDRVLEVAVVHAAADGTVIGTWSTLVNPDRDIPNTRIHGISGADVVGAPTFADIAGELADQLNGRIFVAHNVAFDSRLLAAEFGRLGLTDTPLTGASLCTLTLTGRLLPGSGRGLSAALSAAGIVNTHAHAALDDAEATAELLGHYLHRAPETVAQLLRGVHPVSMSRADLTAPASHVSDSPAILRPRTTKVTAQDGRWLNQLATGVPLVGQPNVDAYLDLLATAMLDRELSVHEIGELTDCAATLGIGRDEALDLHAGFVRQLGVLAWADGIVTEEEREELHAVARALGVAAAAVDALLDSPVTGGDDGPGQSAGTALRLSPGDRITFTGETEIPRAVWEARAVDAGLDVGGVIKKSVLLVAADPDSLSSKAKKARSLGVPVISESGFARLLGELENSGSGAVDPRLVVAASHPEAETVVGESEDLGDDLGETMQTGGFYDDEDAVPVVELGDEGMTFDADSLGSAFDTAVGLLGFIARTQGSLRAAVEHAGISAVDGELPAHVEALLAQAGEESGCFHLALSQRRGTVADVLGRFWESCDDRDQRILRDRIIAEEPATLDEIGQAVGVTRERVRQLQKKLTARLRPMIIAGPVADLRAGVRAHAYPVGTLGQITAVFPELASALPGWDAPLWRILDAFDDDFRIEDGWVCFPDPPTAAQRTGNLLAPMINDEGVAELSDVLDQSSLDDAATLTQWLTTCGYLVLDDHVLTRVGSHPARSASLLSIAGRPMSVSEMYAGIGSSKSERSFRNGLYNSDDLMRVGVEQWALTRWGLPEYTGIADLIGQRVDAAEADGAEGVVLSDLVDELTREFGVSANSVTAYAATGDFTSTGGVVRRRTEPMVNNATPEESNGIYIHDGRWCNLVTVTKDHLRGSGTYIPNGLTAMLDLEWNEPRMIPSDHGEQRIIWGNLGTSSVGSIRRFLEPLQITEGDRIWIDLHDGEHFSVTPAQPSDAAELDGLDWLADHVGETPGEDDAASYGIVAEALGLAPDAPRRKVLARFRHRSDAEAVEVLERIWM</sequence>
<dbReference type="RefSeq" id="WP_176702189.1">
    <property type="nucleotide sequence ID" value="NZ_FAUH01000004.1"/>
</dbReference>
<dbReference type="AlphaFoldDB" id="A0A0X8XWD4"/>
<keyword evidence="2" id="KW-0378">Hydrolase</keyword>
<dbReference type="Gene3D" id="3.40.50.10190">
    <property type="entry name" value="BRCT domain"/>
    <property type="match status" value="1"/>
</dbReference>
<dbReference type="GO" id="GO:0006352">
    <property type="term" value="P:DNA-templated transcription initiation"/>
    <property type="evidence" value="ECO:0007669"/>
    <property type="project" value="InterPro"/>
</dbReference>
<dbReference type="EMBL" id="FAUH01000004">
    <property type="protein sequence ID" value="CUU65402.1"/>
    <property type="molecule type" value="Genomic_DNA"/>
</dbReference>
<protein>
    <submittedName>
        <fullName evidence="5">DNA polymerase III, epsilon subunit and related 3'-5' exonucleases</fullName>
    </submittedName>
</protein>
<name>A0A0X8XWD4_9CORY</name>
<dbReference type="GO" id="GO:0008408">
    <property type="term" value="F:3'-5' exonuclease activity"/>
    <property type="evidence" value="ECO:0007669"/>
    <property type="project" value="TreeGrafter"/>
</dbReference>
<dbReference type="InterPro" id="IPR036388">
    <property type="entry name" value="WH-like_DNA-bd_sf"/>
</dbReference>
<dbReference type="SUPFAM" id="SSF158682">
    <property type="entry name" value="TerB-like"/>
    <property type="match status" value="1"/>
</dbReference>
<dbReference type="PANTHER" id="PTHR30231">
    <property type="entry name" value="DNA POLYMERASE III SUBUNIT EPSILON"/>
    <property type="match status" value="1"/>
</dbReference>
<dbReference type="Gene3D" id="3.30.420.10">
    <property type="entry name" value="Ribonuclease H-like superfamily/Ribonuclease H"/>
    <property type="match status" value="1"/>
</dbReference>
<dbReference type="Gene3D" id="1.10.10.10">
    <property type="entry name" value="Winged helix-like DNA-binding domain superfamily/Winged helix DNA-binding domain"/>
    <property type="match status" value="1"/>
</dbReference>
<dbReference type="GO" id="GO:0003676">
    <property type="term" value="F:nucleic acid binding"/>
    <property type="evidence" value="ECO:0007669"/>
    <property type="project" value="InterPro"/>
</dbReference>
<dbReference type="InterPro" id="IPR000943">
    <property type="entry name" value="RNA_pol_sigma70"/>
</dbReference>
<dbReference type="InterPro" id="IPR012337">
    <property type="entry name" value="RNaseH-like_sf"/>
</dbReference>
<keyword evidence="6" id="KW-1185">Reference proteome</keyword>
<evidence type="ECO:0000256" key="1">
    <source>
        <dbReference type="ARBA" id="ARBA00022722"/>
    </source>
</evidence>
<dbReference type="SMART" id="SM00479">
    <property type="entry name" value="EXOIII"/>
    <property type="match status" value="1"/>
</dbReference>
<gene>
    <name evidence="5" type="ORF">CVAR292_00721</name>
</gene>
<dbReference type="InterPro" id="IPR013520">
    <property type="entry name" value="Ribonucl_H"/>
</dbReference>
<organism evidence="5 6">
    <name type="scientific">Corynebacterium variabile</name>
    <dbReference type="NCBI Taxonomy" id="1727"/>
    <lineage>
        <taxon>Bacteria</taxon>
        <taxon>Bacillati</taxon>
        <taxon>Actinomycetota</taxon>
        <taxon>Actinomycetes</taxon>
        <taxon>Mycobacteriales</taxon>
        <taxon>Corynebacteriaceae</taxon>
        <taxon>Corynebacterium</taxon>
    </lineage>
</organism>
<dbReference type="SUPFAM" id="SSF53098">
    <property type="entry name" value="Ribonuclease H-like"/>
    <property type="match status" value="1"/>
</dbReference>
<keyword evidence="1" id="KW-0540">Nuclease</keyword>
<dbReference type="PANTHER" id="PTHR30231:SF4">
    <property type="entry name" value="PROTEIN NEN2"/>
    <property type="match status" value="1"/>
</dbReference>
<dbReference type="CDD" id="cd06127">
    <property type="entry name" value="DEDDh"/>
    <property type="match status" value="1"/>
</dbReference>
<evidence type="ECO:0000259" key="4">
    <source>
        <dbReference type="SMART" id="SM00479"/>
    </source>
</evidence>
<dbReference type="GO" id="GO:0003700">
    <property type="term" value="F:DNA-binding transcription factor activity"/>
    <property type="evidence" value="ECO:0007669"/>
    <property type="project" value="InterPro"/>
</dbReference>
<dbReference type="InterPro" id="IPR036420">
    <property type="entry name" value="BRCT_dom_sf"/>
</dbReference>
<dbReference type="Proteomes" id="UP000182498">
    <property type="component" value="Unassembled WGS sequence"/>
</dbReference>
<dbReference type="PRINTS" id="PR00046">
    <property type="entry name" value="SIGMA70FCT"/>
</dbReference>
<dbReference type="FunFam" id="3.30.420.10:FF:000045">
    <property type="entry name" value="3'-5' exonuclease DinG"/>
    <property type="match status" value="1"/>
</dbReference>
<proteinExistence type="predicted"/>
<dbReference type="InterPro" id="IPR013324">
    <property type="entry name" value="RNA_pol_sigma_r3/r4-like"/>
</dbReference>
<reference evidence="6" key="1">
    <citation type="submission" date="2015-11" db="EMBL/GenBank/DDBJ databases">
        <authorList>
            <person name="Dugat-Bony E."/>
        </authorList>
    </citation>
    <scope>NUCLEOTIDE SEQUENCE [LARGE SCALE GENOMIC DNA]</scope>
    <source>
        <strain evidence="6">Mu292</strain>
    </source>
</reference>
<feature type="domain" description="Exonuclease" evidence="4">
    <location>
        <begin position="9"/>
        <end position="174"/>
    </location>
</feature>
<dbReference type="InterPro" id="IPR007630">
    <property type="entry name" value="RNA_pol_sigma70_r4"/>
</dbReference>
<evidence type="ECO:0000256" key="3">
    <source>
        <dbReference type="ARBA" id="ARBA00022839"/>
    </source>
</evidence>
<evidence type="ECO:0000256" key="2">
    <source>
        <dbReference type="ARBA" id="ARBA00022801"/>
    </source>
</evidence>
<evidence type="ECO:0000313" key="5">
    <source>
        <dbReference type="EMBL" id="CUU65402.1"/>
    </source>
</evidence>
<dbReference type="Pfam" id="PF00929">
    <property type="entry name" value="RNase_T"/>
    <property type="match status" value="1"/>
</dbReference>